<keyword evidence="3" id="KW-1185">Reference proteome</keyword>
<comment type="caution">
    <text evidence="2">The sequence shown here is derived from an EMBL/GenBank/DDBJ whole genome shotgun (WGS) entry which is preliminary data.</text>
</comment>
<protein>
    <recommendedName>
        <fullName evidence="4">RNA-directed DNA polymerase from mobile element jockey-like</fullName>
    </recommendedName>
</protein>
<evidence type="ECO:0000313" key="3">
    <source>
        <dbReference type="Proteomes" id="UP000276133"/>
    </source>
</evidence>
<proteinExistence type="predicted"/>
<gene>
    <name evidence="2" type="ORF">BpHYR1_040253</name>
</gene>
<accession>A0A3M7RSU0</accession>
<dbReference type="AlphaFoldDB" id="A0A3M7RSU0"/>
<feature type="region of interest" description="Disordered" evidence="1">
    <location>
        <begin position="1"/>
        <end position="24"/>
    </location>
</feature>
<dbReference type="EMBL" id="REGN01002746">
    <property type="protein sequence ID" value="RNA26385.1"/>
    <property type="molecule type" value="Genomic_DNA"/>
</dbReference>
<reference evidence="2 3" key="1">
    <citation type="journal article" date="2018" name="Sci. Rep.">
        <title>Genomic signatures of local adaptation to the degree of environmental predictability in rotifers.</title>
        <authorList>
            <person name="Franch-Gras L."/>
            <person name="Hahn C."/>
            <person name="Garcia-Roger E.M."/>
            <person name="Carmona M.J."/>
            <person name="Serra M."/>
            <person name="Gomez A."/>
        </authorList>
    </citation>
    <scope>NUCLEOTIDE SEQUENCE [LARGE SCALE GENOMIC DNA]</scope>
    <source>
        <strain evidence="2">HYR1</strain>
    </source>
</reference>
<evidence type="ECO:0000313" key="2">
    <source>
        <dbReference type="EMBL" id="RNA26385.1"/>
    </source>
</evidence>
<sequence>MEELNAAMKSLNNKSAPGPDKITNKRLLNFTEKEQNDRNNQLKYRQISATNSIIKLIEKVMQTRLIKLNQQKEANNSWKKVFIYNFFERSNTKRT</sequence>
<evidence type="ECO:0000256" key="1">
    <source>
        <dbReference type="SAM" id="MobiDB-lite"/>
    </source>
</evidence>
<name>A0A3M7RSU0_BRAPC</name>
<dbReference type="Proteomes" id="UP000276133">
    <property type="component" value="Unassembled WGS sequence"/>
</dbReference>
<organism evidence="2 3">
    <name type="scientific">Brachionus plicatilis</name>
    <name type="common">Marine rotifer</name>
    <name type="synonym">Brachionus muelleri</name>
    <dbReference type="NCBI Taxonomy" id="10195"/>
    <lineage>
        <taxon>Eukaryota</taxon>
        <taxon>Metazoa</taxon>
        <taxon>Spiralia</taxon>
        <taxon>Gnathifera</taxon>
        <taxon>Rotifera</taxon>
        <taxon>Eurotatoria</taxon>
        <taxon>Monogononta</taxon>
        <taxon>Pseudotrocha</taxon>
        <taxon>Ploima</taxon>
        <taxon>Brachionidae</taxon>
        <taxon>Brachionus</taxon>
    </lineage>
</organism>
<evidence type="ECO:0008006" key="4">
    <source>
        <dbReference type="Google" id="ProtNLM"/>
    </source>
</evidence>